<dbReference type="Gene3D" id="3.40.50.300">
    <property type="entry name" value="P-loop containing nucleotide triphosphate hydrolases"/>
    <property type="match status" value="1"/>
</dbReference>
<feature type="transmembrane region" description="Helical" evidence="1">
    <location>
        <begin position="533"/>
        <end position="554"/>
    </location>
</feature>
<dbReference type="SUPFAM" id="SSF52540">
    <property type="entry name" value="P-loop containing nucleoside triphosphate hydrolases"/>
    <property type="match status" value="1"/>
</dbReference>
<dbReference type="EMBL" id="BOQN01000118">
    <property type="protein sequence ID" value="GIM96404.1"/>
    <property type="molecule type" value="Genomic_DNA"/>
</dbReference>
<evidence type="ECO:0000313" key="3">
    <source>
        <dbReference type="Proteomes" id="UP000677082"/>
    </source>
</evidence>
<evidence type="ECO:0000256" key="1">
    <source>
        <dbReference type="SAM" id="Phobius"/>
    </source>
</evidence>
<name>A0A920BPF7_9ACTN</name>
<organism evidence="2 3">
    <name type="scientific">Paractinoplanes toevensis</name>
    <dbReference type="NCBI Taxonomy" id="571911"/>
    <lineage>
        <taxon>Bacteria</taxon>
        <taxon>Bacillati</taxon>
        <taxon>Actinomycetota</taxon>
        <taxon>Actinomycetes</taxon>
        <taxon>Micromonosporales</taxon>
        <taxon>Micromonosporaceae</taxon>
        <taxon>Paractinoplanes</taxon>
    </lineage>
</organism>
<feature type="transmembrane region" description="Helical" evidence="1">
    <location>
        <begin position="429"/>
        <end position="451"/>
    </location>
</feature>
<feature type="transmembrane region" description="Helical" evidence="1">
    <location>
        <begin position="508"/>
        <end position="527"/>
    </location>
</feature>
<evidence type="ECO:0000313" key="2">
    <source>
        <dbReference type="EMBL" id="GIM96404.1"/>
    </source>
</evidence>
<accession>A0A920BPF7</accession>
<keyword evidence="1" id="KW-0812">Transmembrane</keyword>
<keyword evidence="1" id="KW-1133">Transmembrane helix</keyword>
<reference evidence="2 3" key="1">
    <citation type="submission" date="2021-03" db="EMBL/GenBank/DDBJ databases">
        <title>Whole genome shotgun sequence of Actinoplanes toevensis NBRC 105298.</title>
        <authorList>
            <person name="Komaki H."/>
            <person name="Tamura T."/>
        </authorList>
    </citation>
    <scope>NUCLEOTIDE SEQUENCE [LARGE SCALE GENOMIC DNA]</scope>
    <source>
        <strain evidence="2 3">NBRC 105298</strain>
    </source>
</reference>
<feature type="transmembrane region" description="Helical" evidence="1">
    <location>
        <begin position="36"/>
        <end position="60"/>
    </location>
</feature>
<comment type="caution">
    <text evidence="2">The sequence shown here is derived from an EMBL/GenBank/DDBJ whole genome shotgun (WGS) entry which is preliminary data.</text>
</comment>
<protein>
    <submittedName>
        <fullName evidence="2">NACHT domain-containing protein</fullName>
    </submittedName>
</protein>
<keyword evidence="3" id="KW-1185">Reference proteome</keyword>
<feature type="transmembrane region" description="Helical" evidence="1">
    <location>
        <begin position="463"/>
        <end position="487"/>
    </location>
</feature>
<dbReference type="Proteomes" id="UP000677082">
    <property type="component" value="Unassembled WGS sequence"/>
</dbReference>
<feature type="transmembrane region" description="Helical" evidence="1">
    <location>
        <begin position="575"/>
        <end position="598"/>
    </location>
</feature>
<dbReference type="InterPro" id="IPR027417">
    <property type="entry name" value="P-loop_NTPase"/>
</dbReference>
<proteinExistence type="predicted"/>
<gene>
    <name evidence="2" type="ORF">Ato02nite_081970</name>
</gene>
<feature type="transmembrane region" description="Helical" evidence="1">
    <location>
        <begin position="604"/>
        <end position="622"/>
    </location>
</feature>
<sequence>MSSVKSGRRTLIVVAAAACLAALVWMFRGGTVDEGLVGGANVIGGVAGAVALIVALVAFWPGKGTAAVALPEKQLRDAEAYLSAETLRHWRQLAKDRRITTPSPATVRWSWAGADVAVPPVQLGAADLLTEGVVTRLRQDLYESMPVPGPRIVLLGGPGAGKTTAMMLLLIDVLGNRPVGSEEPVPVWLTLGSWDPETSLLDWAATVLTRDYPGLAATAFGGPGVVAALIRVGRVALFLDGLDEMPDTVRGRALAAIDRDSIGMRVVLTSRSEEFREASELHRLWDAAVVDVLPVRIEHACEFLLDQQTGRRREAWAKVADHLLAHRDGVAAQAFDSPLTLSLARDTYTHTVAEPTELIDAEAHPTPEALRRHLLTRLMALAYPDPVEHAHALKWLTWIAERLEGQRDLSWWIIPIWLAGSQRRLHVQVGLVISALSAVTTALGIGLLAQLNSVNPFSASIETVVISLISVTVASLIGFVGGYVNTWDSAGPSTFTLRWIEPSQRTSVIRLSMILGVPFGVLLGSVTNSFVGVLAFLLTAGAVLFAELLTVWITPLSTAEAISPLWSYRSTRQRVVLTASISGLAGGLLFTFLVQFLIEDLGRWRALVALLVASVIVGLFMTDGRPRDLTVMEFFRAVRGDRVRFMTLLETALERQVLRQAGAIYQFRHAELQDLLTDIDLDAGIKPGAR</sequence>
<keyword evidence="1" id="KW-0472">Membrane</keyword>
<dbReference type="AlphaFoldDB" id="A0A920BPF7"/>